<comment type="caution">
    <text evidence="1">The sequence shown here is derived from an EMBL/GenBank/DDBJ whole genome shotgun (WGS) entry which is preliminary data.</text>
</comment>
<protein>
    <submittedName>
        <fullName evidence="1">Uncharacterized protein</fullName>
    </submittedName>
</protein>
<name>A0A8I0CUW5_9PSED</name>
<gene>
    <name evidence="1" type="ORF">HU722_09090</name>
</gene>
<dbReference type="EMBL" id="JABWQF010000004">
    <property type="protein sequence ID" value="MBC3291676.1"/>
    <property type="molecule type" value="Genomic_DNA"/>
</dbReference>
<evidence type="ECO:0000313" key="1">
    <source>
        <dbReference type="EMBL" id="MBC3291676.1"/>
    </source>
</evidence>
<accession>A0A8I0CUW5</accession>
<dbReference type="AlphaFoldDB" id="A0A8I0CUW5"/>
<reference evidence="1" key="1">
    <citation type="journal article" date="2020" name="Microorganisms">
        <title>Reliable Identification of Environmental Pseudomonas Isolates Using the rpoD Gene.</title>
        <authorList>
            <consortium name="The Broad Institute Genome Sequencing Platform"/>
            <person name="Girard L."/>
            <person name="Lood C."/>
            <person name="Rokni-Zadeh H."/>
            <person name="van Noort V."/>
            <person name="Lavigne R."/>
            <person name="De Mot R."/>
        </authorList>
    </citation>
    <scope>NUCLEOTIDE SEQUENCE [LARGE SCALE GENOMIC DNA]</scope>
    <source>
        <strain evidence="1">SWRI145</strain>
    </source>
</reference>
<organism evidence="1">
    <name type="scientific">Pseudomonas tritici</name>
    <dbReference type="NCBI Taxonomy" id="2745518"/>
    <lineage>
        <taxon>Bacteria</taxon>
        <taxon>Pseudomonadati</taxon>
        <taxon>Pseudomonadota</taxon>
        <taxon>Gammaproteobacteria</taxon>
        <taxon>Pseudomonadales</taxon>
        <taxon>Pseudomonadaceae</taxon>
        <taxon>Pseudomonas</taxon>
    </lineage>
</organism>
<proteinExistence type="predicted"/>
<sequence length="230" mass="25736">MYGNNEVISYLQANNILALKLDHAVSAVGHQVANQVEMIGKGGTRLLYYTSCFTDEYMDVCQQQKTEDIRFRDAAYKLVRHSDVVFDMLKTYFEQIFKYKTKDQLEYIKKMLMAANIHIAASSLTSIGFTFAVASAVRVGLNLSLELSALVGARASRGIAVVGIYGLVQNAADSAYRLHIQFPAYYAALYAEGLEMLYFLIEPIFQKADAFGSQWSSDSDIASLITRMIR</sequence>